<dbReference type="EMBL" id="CM001488">
    <property type="protein sequence ID" value="EIM63225.1"/>
    <property type="molecule type" value="Genomic_DNA"/>
</dbReference>
<evidence type="ECO:0000313" key="2">
    <source>
        <dbReference type="Proteomes" id="UP000005778"/>
    </source>
</evidence>
<dbReference type="HOGENOM" id="CLU_1739276_0_0_7"/>
<reference evidence="1 2" key="2">
    <citation type="submission" date="2012-02" db="EMBL/GenBank/DDBJ databases">
        <title>Improved High-Quality Draft sequence of Desulfobacter postgatei 2ac9.</title>
        <authorList>
            <consortium name="US DOE Joint Genome Institute"/>
            <person name="Lucas S."/>
            <person name="Han J."/>
            <person name="Lapidus A."/>
            <person name="Cheng J.-F."/>
            <person name="Goodwin L."/>
            <person name="Pitluck S."/>
            <person name="Peters L."/>
            <person name="Ovchinnikova G."/>
            <person name="Held B."/>
            <person name="Detter J.C."/>
            <person name="Han C."/>
            <person name="Tapia R."/>
            <person name="Land M."/>
            <person name="Hauser L."/>
            <person name="Kyrpides N."/>
            <person name="Ivanova N."/>
            <person name="Pagani I."/>
            <person name="Orellana R."/>
            <person name="Lovley D."/>
            <person name="Woyke T."/>
        </authorList>
    </citation>
    <scope>NUCLEOTIDE SEQUENCE [LARGE SCALE GENOMIC DNA]</scope>
    <source>
        <strain evidence="1 2">2ac9</strain>
    </source>
</reference>
<evidence type="ECO:0000313" key="1">
    <source>
        <dbReference type="EMBL" id="EIM63225.1"/>
    </source>
</evidence>
<dbReference type="Proteomes" id="UP000005778">
    <property type="component" value="Chromosome"/>
</dbReference>
<protein>
    <submittedName>
        <fullName evidence="1">Uncharacterized protein</fullName>
    </submittedName>
</protein>
<dbReference type="AlphaFoldDB" id="I5B162"/>
<reference evidence="1 2" key="1">
    <citation type="submission" date="2011-09" db="EMBL/GenBank/DDBJ databases">
        <authorList>
            <consortium name="US DOE Joint Genome Institute (JGI-PGF)"/>
            <person name="Lucas S."/>
            <person name="Han J."/>
            <person name="Lapidus A."/>
            <person name="Cheng J.-F."/>
            <person name="Goodwin L."/>
            <person name="Pitluck S."/>
            <person name="Peters L."/>
            <person name="Land M.L."/>
            <person name="Hauser L."/>
            <person name="Orellana R."/>
            <person name="Lovley D."/>
            <person name="Woyke T.J."/>
        </authorList>
    </citation>
    <scope>NUCLEOTIDE SEQUENCE [LARGE SCALE GENOMIC DNA]</scope>
    <source>
        <strain evidence="1 2">2ac9</strain>
    </source>
</reference>
<dbReference type="STRING" id="879212.DespoDRAFT_01265"/>
<dbReference type="eggNOG" id="ENOG503418K">
    <property type="taxonomic scope" value="Bacteria"/>
</dbReference>
<dbReference type="RefSeq" id="WP_004072286.1">
    <property type="nucleotide sequence ID" value="NZ_CM001488.1"/>
</dbReference>
<organism evidence="1 2">
    <name type="scientific">Desulfobacter postgatei 2ac9</name>
    <dbReference type="NCBI Taxonomy" id="879212"/>
    <lineage>
        <taxon>Bacteria</taxon>
        <taxon>Pseudomonadati</taxon>
        <taxon>Thermodesulfobacteriota</taxon>
        <taxon>Desulfobacteria</taxon>
        <taxon>Desulfobacterales</taxon>
        <taxon>Desulfobacteraceae</taxon>
        <taxon>Desulfobacter</taxon>
    </lineage>
</organism>
<proteinExistence type="predicted"/>
<sequence length="178" mass="20204">MGLLSELFRIIFPQLVKPTGEVKTSGELIAEVTDGANLVEGKQTWEYAEEKKHDLEYMKKCCDAELKTMEKAGLVPAPHSFERVAILSRKEKNYQQEIDYCESYINAVDKYYKNPPRPVPKRVSGVTYRSLGIDVDELDEVPSNDISLVADVRKGPRYQAIVKRLPKAKELLAKSKKT</sequence>
<gene>
    <name evidence="1" type="ORF">DespoDRAFT_01265</name>
</gene>
<keyword evidence="2" id="KW-1185">Reference proteome</keyword>
<name>I5B162_9BACT</name>
<accession>I5B162</accession>